<protein>
    <submittedName>
        <fullName evidence="2">Uncharacterized protein</fullName>
    </submittedName>
</protein>
<dbReference type="EMBL" id="ASHM01067066">
    <property type="protein sequence ID" value="PNX91680.1"/>
    <property type="molecule type" value="Genomic_DNA"/>
</dbReference>
<feature type="compositionally biased region" description="Pro residues" evidence="1">
    <location>
        <begin position="24"/>
        <end position="35"/>
    </location>
</feature>
<dbReference type="Proteomes" id="UP000236291">
    <property type="component" value="Unassembled WGS sequence"/>
</dbReference>
<gene>
    <name evidence="2" type="ORF">L195_g047813</name>
</gene>
<reference evidence="2 3" key="2">
    <citation type="journal article" date="2017" name="Front. Plant Sci.">
        <title>Gene Classification and Mining of Molecular Markers Useful in Red Clover (Trifolium pratense) Breeding.</title>
        <authorList>
            <person name="Istvanek J."/>
            <person name="Dluhosova J."/>
            <person name="Dluhos P."/>
            <person name="Patkova L."/>
            <person name="Nedelnik J."/>
            <person name="Repkova J."/>
        </authorList>
    </citation>
    <scope>NUCLEOTIDE SEQUENCE [LARGE SCALE GENOMIC DNA]</scope>
    <source>
        <strain evidence="3">cv. Tatra</strain>
        <tissue evidence="2">Young leaves</tissue>
    </source>
</reference>
<feature type="region of interest" description="Disordered" evidence="1">
    <location>
        <begin position="1"/>
        <end position="105"/>
    </location>
</feature>
<proteinExistence type="predicted"/>
<sequence length="120" mass="13072">ELEKHLSPDTLNNHPFSHETAKPISPPKSNSPPTQPQQVISAKPSSDPQPDITPAPRNSPTKQTSPSKSPEPTSEPTTSEQVPDHNPNSGAEHVSPERVHTCAPCPSEVDCNIPKFYTYY</sequence>
<evidence type="ECO:0000256" key="1">
    <source>
        <dbReference type="SAM" id="MobiDB-lite"/>
    </source>
</evidence>
<feature type="non-terminal residue" evidence="2">
    <location>
        <position position="1"/>
    </location>
</feature>
<accession>A0A2K3MLP9</accession>
<name>A0A2K3MLP9_TRIPR</name>
<evidence type="ECO:0000313" key="2">
    <source>
        <dbReference type="EMBL" id="PNX91680.1"/>
    </source>
</evidence>
<dbReference type="AlphaFoldDB" id="A0A2K3MLP9"/>
<feature type="compositionally biased region" description="Low complexity" evidence="1">
    <location>
        <begin position="59"/>
        <end position="81"/>
    </location>
</feature>
<feature type="compositionally biased region" description="Polar residues" evidence="1">
    <location>
        <begin position="36"/>
        <end position="48"/>
    </location>
</feature>
<evidence type="ECO:0000313" key="3">
    <source>
        <dbReference type="Proteomes" id="UP000236291"/>
    </source>
</evidence>
<organism evidence="2 3">
    <name type="scientific">Trifolium pratense</name>
    <name type="common">Red clover</name>
    <dbReference type="NCBI Taxonomy" id="57577"/>
    <lineage>
        <taxon>Eukaryota</taxon>
        <taxon>Viridiplantae</taxon>
        <taxon>Streptophyta</taxon>
        <taxon>Embryophyta</taxon>
        <taxon>Tracheophyta</taxon>
        <taxon>Spermatophyta</taxon>
        <taxon>Magnoliopsida</taxon>
        <taxon>eudicotyledons</taxon>
        <taxon>Gunneridae</taxon>
        <taxon>Pentapetalae</taxon>
        <taxon>rosids</taxon>
        <taxon>fabids</taxon>
        <taxon>Fabales</taxon>
        <taxon>Fabaceae</taxon>
        <taxon>Papilionoideae</taxon>
        <taxon>50 kb inversion clade</taxon>
        <taxon>NPAAA clade</taxon>
        <taxon>Hologalegina</taxon>
        <taxon>IRL clade</taxon>
        <taxon>Trifolieae</taxon>
        <taxon>Trifolium</taxon>
    </lineage>
</organism>
<reference evidence="2 3" key="1">
    <citation type="journal article" date="2014" name="Am. J. Bot.">
        <title>Genome assembly and annotation for red clover (Trifolium pratense; Fabaceae).</title>
        <authorList>
            <person name="Istvanek J."/>
            <person name="Jaros M."/>
            <person name="Krenek A."/>
            <person name="Repkova J."/>
        </authorList>
    </citation>
    <scope>NUCLEOTIDE SEQUENCE [LARGE SCALE GENOMIC DNA]</scope>
    <source>
        <strain evidence="3">cv. Tatra</strain>
        <tissue evidence="2">Young leaves</tissue>
    </source>
</reference>
<comment type="caution">
    <text evidence="2">The sequence shown here is derived from an EMBL/GenBank/DDBJ whole genome shotgun (WGS) entry which is preliminary data.</text>
</comment>